<evidence type="ECO:0000256" key="6">
    <source>
        <dbReference type="ARBA" id="ARBA00022771"/>
    </source>
</evidence>
<evidence type="ECO:0000256" key="1">
    <source>
        <dbReference type="ARBA" id="ARBA00001668"/>
    </source>
</evidence>
<dbReference type="InterPro" id="IPR000214">
    <property type="entry name" value="Znf_DNA_glyclase/AP_lyase"/>
</dbReference>
<dbReference type="Pfam" id="PF06827">
    <property type="entry name" value="zf-FPG_IleRS"/>
    <property type="match status" value="1"/>
</dbReference>
<evidence type="ECO:0000256" key="2">
    <source>
        <dbReference type="ARBA" id="ARBA00001947"/>
    </source>
</evidence>
<evidence type="ECO:0000313" key="19">
    <source>
        <dbReference type="Proteomes" id="UP000465304"/>
    </source>
</evidence>
<evidence type="ECO:0000313" key="18">
    <source>
        <dbReference type="EMBL" id="GFH03168.1"/>
    </source>
</evidence>
<dbReference type="InterPro" id="IPR035937">
    <property type="entry name" value="FPG_N"/>
</dbReference>
<dbReference type="InterPro" id="IPR015886">
    <property type="entry name" value="H2TH_FPG"/>
</dbReference>
<dbReference type="GO" id="GO:0003684">
    <property type="term" value="F:damaged DNA binding"/>
    <property type="evidence" value="ECO:0007669"/>
    <property type="project" value="InterPro"/>
</dbReference>
<dbReference type="PROSITE" id="PS51068">
    <property type="entry name" value="FPG_CAT"/>
    <property type="match status" value="1"/>
</dbReference>
<dbReference type="InterPro" id="IPR012319">
    <property type="entry name" value="FPG_cat"/>
</dbReference>
<evidence type="ECO:0000256" key="5">
    <source>
        <dbReference type="ARBA" id="ARBA00022763"/>
    </source>
</evidence>
<evidence type="ECO:0000256" key="13">
    <source>
        <dbReference type="ARBA" id="ARBA00023295"/>
    </source>
</evidence>
<feature type="domain" description="Formamidopyrimidine-DNA glycosylase catalytic" evidence="17">
    <location>
        <begin position="2"/>
        <end position="112"/>
    </location>
</feature>
<evidence type="ECO:0000256" key="9">
    <source>
        <dbReference type="ARBA" id="ARBA00023125"/>
    </source>
</evidence>
<dbReference type="InterPro" id="IPR015887">
    <property type="entry name" value="DNA_glyclase_Znf_dom_DNA_BS"/>
</dbReference>
<name>A0A7I9ZR52_9MYCO</name>
<dbReference type="InterPro" id="IPR010663">
    <property type="entry name" value="Znf_FPG/IleRS"/>
</dbReference>
<keyword evidence="11" id="KW-0456">Lyase</keyword>
<evidence type="ECO:0000256" key="4">
    <source>
        <dbReference type="ARBA" id="ARBA00022723"/>
    </source>
</evidence>
<dbReference type="Gene3D" id="3.20.190.10">
    <property type="entry name" value="MutM-like, N-terminal"/>
    <property type="match status" value="1"/>
</dbReference>
<dbReference type="PANTHER" id="PTHR22993:SF9">
    <property type="entry name" value="FORMAMIDOPYRIMIDINE-DNA GLYCOSYLASE"/>
    <property type="match status" value="1"/>
</dbReference>
<evidence type="ECO:0000256" key="15">
    <source>
        <dbReference type="PROSITE-ProRule" id="PRU00391"/>
    </source>
</evidence>
<dbReference type="Proteomes" id="UP000465304">
    <property type="component" value="Unassembled WGS sequence"/>
</dbReference>
<evidence type="ECO:0000256" key="12">
    <source>
        <dbReference type="ARBA" id="ARBA00023268"/>
    </source>
</evidence>
<dbReference type="PROSITE" id="PS01242">
    <property type="entry name" value="ZF_FPG_1"/>
    <property type="match status" value="1"/>
</dbReference>
<dbReference type="SUPFAM" id="SSF46946">
    <property type="entry name" value="S13-like H2TH domain"/>
    <property type="match status" value="1"/>
</dbReference>
<keyword evidence="5" id="KW-0227">DNA damage</keyword>
<keyword evidence="9" id="KW-0238">DNA-binding</keyword>
<dbReference type="EMBL" id="BLLB01000002">
    <property type="protein sequence ID" value="GFH03168.1"/>
    <property type="molecule type" value="Genomic_DNA"/>
</dbReference>
<keyword evidence="4" id="KW-0479">Metal-binding</keyword>
<dbReference type="PANTHER" id="PTHR22993">
    <property type="entry name" value="FORMAMIDOPYRIMIDINE-DNA GLYCOSYLASE"/>
    <property type="match status" value="1"/>
</dbReference>
<comment type="similarity">
    <text evidence="3">Belongs to the FPG family.</text>
</comment>
<proteinExistence type="inferred from homology"/>
<comment type="catalytic activity">
    <reaction evidence="1">
        <text>Hydrolysis of DNA containing ring-opened 7-methylguanine residues, releasing 2,6-diamino-4-hydroxy-5-(N-methyl)formamidopyrimidine.</text>
        <dbReference type="EC" id="3.2.2.23"/>
    </reaction>
</comment>
<dbReference type="RefSeq" id="WP_163890642.1">
    <property type="nucleotide sequence ID" value="NZ_BLLB01000002.1"/>
</dbReference>
<dbReference type="SUPFAM" id="SSF57716">
    <property type="entry name" value="Glucocorticoid receptor-like (DNA-binding domain)"/>
    <property type="match status" value="1"/>
</dbReference>
<evidence type="ECO:0000256" key="8">
    <source>
        <dbReference type="ARBA" id="ARBA00022833"/>
    </source>
</evidence>
<comment type="caution">
    <text evidence="18">The sequence shown here is derived from an EMBL/GenBank/DDBJ whole genome shotgun (WGS) entry which is preliminary data.</text>
</comment>
<keyword evidence="10" id="KW-0234">DNA repair</keyword>
<keyword evidence="8" id="KW-0862">Zinc</keyword>
<dbReference type="AlphaFoldDB" id="A0A7I9ZR52"/>
<dbReference type="GO" id="GO:0140078">
    <property type="term" value="F:class I DNA-(apurinic or apyrimidinic site) endonuclease activity"/>
    <property type="evidence" value="ECO:0007669"/>
    <property type="project" value="UniProtKB-EC"/>
</dbReference>
<keyword evidence="13" id="KW-0326">Glycosidase</keyword>
<accession>A0A7I9ZR52</accession>
<comment type="cofactor">
    <cofactor evidence="2">
        <name>Zn(2+)</name>
        <dbReference type="ChEBI" id="CHEBI:29105"/>
    </cofactor>
</comment>
<evidence type="ECO:0000256" key="3">
    <source>
        <dbReference type="ARBA" id="ARBA00009409"/>
    </source>
</evidence>
<organism evidence="18 19">
    <name type="scientific">Mycolicibacterium hippocampi</name>
    <dbReference type="NCBI Taxonomy" id="659824"/>
    <lineage>
        <taxon>Bacteria</taxon>
        <taxon>Bacillati</taxon>
        <taxon>Actinomycetota</taxon>
        <taxon>Actinomycetes</taxon>
        <taxon>Mycobacteriales</taxon>
        <taxon>Mycobacteriaceae</taxon>
        <taxon>Mycolicibacterium</taxon>
    </lineage>
</organism>
<keyword evidence="19" id="KW-1185">Reference proteome</keyword>
<evidence type="ECO:0000256" key="14">
    <source>
        <dbReference type="ARBA" id="ARBA00044632"/>
    </source>
</evidence>
<dbReference type="GO" id="GO:0006284">
    <property type="term" value="P:base-excision repair"/>
    <property type="evidence" value="ECO:0007669"/>
    <property type="project" value="InterPro"/>
</dbReference>
<evidence type="ECO:0000256" key="11">
    <source>
        <dbReference type="ARBA" id="ARBA00023239"/>
    </source>
</evidence>
<keyword evidence="7" id="KW-0378">Hydrolase</keyword>
<reference evidence="18 19" key="1">
    <citation type="journal article" date="2019" name="Emerg. Microbes Infect.">
        <title>Comprehensive subspecies identification of 175 nontuberculous mycobacteria species based on 7547 genomic profiles.</title>
        <authorList>
            <person name="Matsumoto Y."/>
            <person name="Kinjo T."/>
            <person name="Motooka D."/>
            <person name="Nabeya D."/>
            <person name="Jung N."/>
            <person name="Uechi K."/>
            <person name="Horii T."/>
            <person name="Iida T."/>
            <person name="Fujita J."/>
            <person name="Nakamura S."/>
        </authorList>
    </citation>
    <scope>NUCLEOTIDE SEQUENCE [LARGE SCALE GENOMIC DNA]</scope>
    <source>
        <strain evidence="18 19">JCM 30996</strain>
    </source>
</reference>
<dbReference type="SMART" id="SM01232">
    <property type="entry name" value="H2TH"/>
    <property type="match status" value="1"/>
</dbReference>
<dbReference type="GO" id="GO:0034039">
    <property type="term" value="F:8-oxo-7,8-dihydroguanine DNA N-glycosylase activity"/>
    <property type="evidence" value="ECO:0007669"/>
    <property type="project" value="TreeGrafter"/>
</dbReference>
<evidence type="ECO:0000259" key="16">
    <source>
        <dbReference type="PROSITE" id="PS51066"/>
    </source>
</evidence>
<sequence>MPELPDVEGFRRDLALSLPGRRVRGVDVADAGVLRNTTARSLAKALSGQRFGAPDRHGKWLILPTDGPTLLVHSGMTGRPHFVHDGGRDRYDRLVVRLDRGALHYADQRKLRGVWLARGPDEMASVLGEQGPDALAVDLRGFRGLLAHRRGSVKSTLMDQSVIAGLGNLLVDEICWRARVAPSLPVRELDDGALRRLHQAMKRVLDAAVRHGCVPGLPRWLTGVRNDPDPSCPRCGTRLRRTRIGGRASLWCPHCQQR</sequence>
<dbReference type="Pfam" id="PF06831">
    <property type="entry name" value="H2TH"/>
    <property type="match status" value="1"/>
</dbReference>
<keyword evidence="12" id="KW-0511">Multifunctional enzyme</keyword>
<evidence type="ECO:0000256" key="10">
    <source>
        <dbReference type="ARBA" id="ARBA00023204"/>
    </source>
</evidence>
<dbReference type="Gene3D" id="1.10.8.50">
    <property type="match status" value="1"/>
</dbReference>
<dbReference type="SMART" id="SM00898">
    <property type="entry name" value="Fapy_DNA_glyco"/>
    <property type="match status" value="1"/>
</dbReference>
<evidence type="ECO:0000256" key="7">
    <source>
        <dbReference type="ARBA" id="ARBA00022801"/>
    </source>
</evidence>
<feature type="domain" description="FPG-type" evidence="16">
    <location>
        <begin position="223"/>
        <end position="257"/>
    </location>
</feature>
<gene>
    <name evidence="18" type="primary">mutM</name>
    <name evidence="18" type="ORF">MHIP_36510</name>
</gene>
<dbReference type="PROSITE" id="PS51066">
    <property type="entry name" value="ZF_FPG_2"/>
    <property type="match status" value="1"/>
</dbReference>
<dbReference type="Pfam" id="PF01149">
    <property type="entry name" value="Fapy_DNA_glyco"/>
    <property type="match status" value="1"/>
</dbReference>
<keyword evidence="6 15" id="KW-0863">Zinc-finger</keyword>
<protein>
    <submittedName>
        <fullName evidence="18">Formamidopyrimidine-DNA glycosylase</fullName>
    </submittedName>
</protein>
<dbReference type="CDD" id="cd08773">
    <property type="entry name" value="FpgNei_N"/>
    <property type="match status" value="1"/>
</dbReference>
<dbReference type="GO" id="GO:0008270">
    <property type="term" value="F:zinc ion binding"/>
    <property type="evidence" value="ECO:0007669"/>
    <property type="project" value="UniProtKB-KW"/>
</dbReference>
<evidence type="ECO:0000259" key="17">
    <source>
        <dbReference type="PROSITE" id="PS51068"/>
    </source>
</evidence>
<dbReference type="InterPro" id="IPR010979">
    <property type="entry name" value="Ribosomal_uS13-like_H2TH"/>
</dbReference>
<comment type="catalytic activity">
    <reaction evidence="14">
        <text>2'-deoxyribonucleotide-(2'-deoxyribose 5'-phosphate)-2'-deoxyribonucleotide-DNA = a 3'-end 2'-deoxyribonucleotide-(2,3-dehydro-2,3-deoxyribose 5'-phosphate)-DNA + a 5'-end 5'-phospho-2'-deoxyribonucleoside-DNA + H(+)</text>
        <dbReference type="Rhea" id="RHEA:66592"/>
        <dbReference type="Rhea" id="RHEA-COMP:13180"/>
        <dbReference type="Rhea" id="RHEA-COMP:16897"/>
        <dbReference type="Rhea" id="RHEA-COMP:17067"/>
        <dbReference type="ChEBI" id="CHEBI:15378"/>
        <dbReference type="ChEBI" id="CHEBI:136412"/>
        <dbReference type="ChEBI" id="CHEBI:157695"/>
        <dbReference type="ChEBI" id="CHEBI:167181"/>
        <dbReference type="EC" id="4.2.99.18"/>
    </reaction>
</comment>
<dbReference type="SUPFAM" id="SSF81624">
    <property type="entry name" value="N-terminal domain of MutM-like DNA repair proteins"/>
    <property type="match status" value="1"/>
</dbReference>